<dbReference type="EMBL" id="CP001087">
    <property type="protein sequence ID" value="ACN16093.1"/>
    <property type="molecule type" value="Genomic_DNA"/>
</dbReference>
<keyword evidence="2" id="KW-1185">Reference proteome</keyword>
<evidence type="ECO:0008006" key="3">
    <source>
        <dbReference type="Google" id="ProtNLM"/>
    </source>
</evidence>
<sequence length="313" mass="34178">MKVFAPYRSIYPSTVPRSVVAFWILCVVLQAGPGLALEDLIAPKIGVVISMKIRPYMEAAEGIEGVISTFGGQADLFFVENNTDKQTQILTEKILSGKYDQCIGVGPEAARYLWALKPDPSPIYSMLLNPEDVVGTGGNECGISLNIPVSDQIDIISRVFPDLKSLGLLYDPANNGNFAKTAVALSAIKNLKITKLAVSHRKMIPEVLFGGWNTIDALWLIPDRTFISESIIQYIIKEAISNNVAVIGFNRFFFQSGAALSFVMDYGAIGRQTGEFALKRLKDGRCVKVVPAFKIMLNDAIIKKVGIAVEGEK</sequence>
<reference evidence="1 2" key="1">
    <citation type="journal article" date="2009" name="Environ. Microbiol.">
        <title>Genome sequence of Desulfobacterium autotrophicum HRM2, a marine sulfate reducer oxidizing organic carbon completely to carbon dioxide.</title>
        <authorList>
            <person name="Strittmatter A.W."/>
            <person name="Liesegang H."/>
            <person name="Rabus R."/>
            <person name="Decker I."/>
            <person name="Amann J."/>
            <person name="Andres S."/>
            <person name="Henne A."/>
            <person name="Fricke W.F."/>
            <person name="Martinez-Arias R."/>
            <person name="Bartels D."/>
            <person name="Goesmann A."/>
            <person name="Krause L."/>
            <person name="Puehler A."/>
            <person name="Klenk H.P."/>
            <person name="Richter M."/>
            <person name="Schuler M."/>
            <person name="Gloeckner F.O."/>
            <person name="Meyerdierks A."/>
            <person name="Gottschalk G."/>
            <person name="Amann R."/>
        </authorList>
    </citation>
    <scope>NUCLEOTIDE SEQUENCE [LARGE SCALE GENOMIC DNA]</scope>
    <source>
        <strain evidence="2">ATCC 43914 / DSM 3382 / HRM2</strain>
    </source>
</reference>
<protein>
    <recommendedName>
        <fullName evidence="3">ABC transporter substrate-binding protein</fullName>
    </recommendedName>
</protein>
<dbReference type="PANTHER" id="PTHR35271">
    <property type="entry name" value="ABC TRANSPORTER, SUBSTRATE-BINDING LIPOPROTEIN-RELATED"/>
    <property type="match status" value="1"/>
</dbReference>
<dbReference type="STRING" id="177437.HRM2_30100"/>
<dbReference type="KEGG" id="dat:HRM2_30100"/>
<evidence type="ECO:0000313" key="2">
    <source>
        <dbReference type="Proteomes" id="UP000000442"/>
    </source>
</evidence>
<dbReference type="Gene3D" id="3.40.50.2300">
    <property type="match status" value="1"/>
</dbReference>
<dbReference type="Pfam" id="PF04392">
    <property type="entry name" value="ABC_sub_bind"/>
    <property type="match status" value="1"/>
</dbReference>
<proteinExistence type="predicted"/>
<evidence type="ECO:0000313" key="1">
    <source>
        <dbReference type="EMBL" id="ACN16093.1"/>
    </source>
</evidence>
<name>C0QK67_DESAH</name>
<dbReference type="Proteomes" id="UP000000442">
    <property type="component" value="Chromosome"/>
</dbReference>
<dbReference type="eggNOG" id="COG2984">
    <property type="taxonomic scope" value="Bacteria"/>
</dbReference>
<accession>C0QK67</accession>
<gene>
    <name evidence="1" type="ordered locus">HRM2_30100</name>
</gene>
<dbReference type="AlphaFoldDB" id="C0QK67"/>
<dbReference type="PANTHER" id="PTHR35271:SF1">
    <property type="entry name" value="ABC TRANSPORTER, SUBSTRATE-BINDING LIPOPROTEIN"/>
    <property type="match status" value="1"/>
</dbReference>
<dbReference type="InterPro" id="IPR007487">
    <property type="entry name" value="ABC_transpt-TYRBP-like"/>
</dbReference>
<dbReference type="OrthoDB" id="9776955at2"/>
<dbReference type="HOGENOM" id="CLU_058196_4_2_7"/>
<organism evidence="1 2">
    <name type="scientific">Desulforapulum autotrophicum (strain ATCC 43914 / DSM 3382 / VKM B-1955 / HRM2)</name>
    <name type="common">Desulfobacterium autotrophicum</name>
    <dbReference type="NCBI Taxonomy" id="177437"/>
    <lineage>
        <taxon>Bacteria</taxon>
        <taxon>Pseudomonadati</taxon>
        <taxon>Thermodesulfobacteriota</taxon>
        <taxon>Desulfobacteria</taxon>
        <taxon>Desulfobacterales</taxon>
        <taxon>Desulfobacteraceae</taxon>
        <taxon>Desulforapulum</taxon>
    </lineage>
</organism>